<comment type="subcellular location">
    <subcellularLocation>
        <location evidence="1">Cell membrane</location>
        <topology evidence="1">Multi-pass membrane protein</topology>
    </subcellularLocation>
</comment>
<dbReference type="PANTHER" id="PTHR24249">
    <property type="entry name" value="HISTAMINE RECEPTOR-RELATED G-PROTEIN COUPLED RECEPTOR"/>
    <property type="match status" value="1"/>
</dbReference>
<dbReference type="RefSeq" id="XP_022081990.1">
    <property type="nucleotide sequence ID" value="XM_022226298.1"/>
</dbReference>
<keyword evidence="8 9" id="KW-0807">Transducer</keyword>
<dbReference type="InterPro" id="IPR017452">
    <property type="entry name" value="GPCR_Rhodpsn_7TM"/>
</dbReference>
<dbReference type="KEGG" id="aplc:110974560"/>
<dbReference type="PROSITE" id="PS00237">
    <property type="entry name" value="G_PROTEIN_RECEP_F1_1"/>
    <property type="match status" value="1"/>
</dbReference>
<evidence type="ECO:0000256" key="9">
    <source>
        <dbReference type="RuleBase" id="RU000688"/>
    </source>
</evidence>
<organism evidence="12 13">
    <name type="scientific">Acanthaster planci</name>
    <name type="common">Crown-of-thorns starfish</name>
    <dbReference type="NCBI Taxonomy" id="133434"/>
    <lineage>
        <taxon>Eukaryota</taxon>
        <taxon>Metazoa</taxon>
        <taxon>Echinodermata</taxon>
        <taxon>Eleutherozoa</taxon>
        <taxon>Asterozoa</taxon>
        <taxon>Asteroidea</taxon>
        <taxon>Valvatacea</taxon>
        <taxon>Valvatida</taxon>
        <taxon>Acanthasteridae</taxon>
        <taxon>Acanthaster</taxon>
    </lineage>
</organism>
<keyword evidence="12" id="KW-1185">Reference proteome</keyword>
<feature type="transmembrane region" description="Helical" evidence="10">
    <location>
        <begin position="16"/>
        <end position="41"/>
    </location>
</feature>
<evidence type="ECO:0000256" key="1">
    <source>
        <dbReference type="ARBA" id="ARBA00004651"/>
    </source>
</evidence>
<evidence type="ECO:0000256" key="4">
    <source>
        <dbReference type="ARBA" id="ARBA00022989"/>
    </source>
</evidence>
<keyword evidence="6 10" id="KW-0472">Membrane</keyword>
<feature type="transmembrane region" description="Helical" evidence="10">
    <location>
        <begin position="132"/>
        <end position="154"/>
    </location>
</feature>
<dbReference type="PRINTS" id="PR00237">
    <property type="entry name" value="GPCRRHODOPSN"/>
</dbReference>
<gene>
    <name evidence="13" type="primary">LOC110974560</name>
</gene>
<feature type="transmembrane region" description="Helical" evidence="10">
    <location>
        <begin position="256"/>
        <end position="276"/>
    </location>
</feature>
<feature type="domain" description="G-protein coupled receptors family 1 profile" evidence="11">
    <location>
        <begin position="33"/>
        <end position="273"/>
    </location>
</feature>
<evidence type="ECO:0000256" key="3">
    <source>
        <dbReference type="ARBA" id="ARBA00022692"/>
    </source>
</evidence>
<feature type="transmembrane region" description="Helical" evidence="10">
    <location>
        <begin position="90"/>
        <end position="111"/>
    </location>
</feature>
<name>A0A8B7XPS0_ACAPL</name>
<dbReference type="PROSITE" id="PS50262">
    <property type="entry name" value="G_PROTEIN_RECEP_F1_2"/>
    <property type="match status" value="1"/>
</dbReference>
<evidence type="ECO:0000313" key="13">
    <source>
        <dbReference type="RefSeq" id="XP_022081990.1"/>
    </source>
</evidence>
<dbReference type="InterPro" id="IPR000276">
    <property type="entry name" value="GPCR_Rhodpsn"/>
</dbReference>
<feature type="transmembrane region" description="Helical" evidence="10">
    <location>
        <begin position="53"/>
        <end position="78"/>
    </location>
</feature>
<dbReference type="GeneID" id="110974560"/>
<evidence type="ECO:0000256" key="5">
    <source>
        <dbReference type="ARBA" id="ARBA00023040"/>
    </source>
</evidence>
<keyword evidence="7 9" id="KW-0675">Receptor</keyword>
<dbReference type="AlphaFoldDB" id="A0A8B7XPS0"/>
<keyword evidence="5 9" id="KW-0297">G-protein coupled receptor</keyword>
<reference evidence="13" key="1">
    <citation type="submission" date="2025-08" db="UniProtKB">
        <authorList>
            <consortium name="RefSeq"/>
        </authorList>
    </citation>
    <scope>IDENTIFICATION</scope>
</reference>
<dbReference type="Pfam" id="PF00001">
    <property type="entry name" value="7tm_1"/>
    <property type="match status" value="1"/>
</dbReference>
<dbReference type="Gene3D" id="1.20.1070.10">
    <property type="entry name" value="Rhodopsin 7-helix transmembrane proteins"/>
    <property type="match status" value="1"/>
</dbReference>
<keyword evidence="4 10" id="KW-1133">Transmembrane helix</keyword>
<evidence type="ECO:0000256" key="10">
    <source>
        <dbReference type="SAM" id="Phobius"/>
    </source>
</evidence>
<dbReference type="GO" id="GO:0005886">
    <property type="term" value="C:plasma membrane"/>
    <property type="evidence" value="ECO:0007669"/>
    <property type="project" value="UniProtKB-SubCell"/>
</dbReference>
<keyword evidence="3 9" id="KW-0812">Transmembrane</keyword>
<evidence type="ECO:0000313" key="12">
    <source>
        <dbReference type="Proteomes" id="UP000694845"/>
    </source>
</evidence>
<dbReference type="Proteomes" id="UP000694845">
    <property type="component" value="Unplaced"/>
</dbReference>
<dbReference type="OMA" id="ICEYVNT"/>
<dbReference type="GO" id="GO:0004930">
    <property type="term" value="F:G protein-coupled receptor activity"/>
    <property type="evidence" value="ECO:0007669"/>
    <property type="project" value="UniProtKB-KW"/>
</dbReference>
<comment type="similarity">
    <text evidence="9">Belongs to the G-protein coupled receptor 1 family.</text>
</comment>
<evidence type="ECO:0000256" key="8">
    <source>
        <dbReference type="ARBA" id="ARBA00023224"/>
    </source>
</evidence>
<sequence length="305" mass="34248">MADVLPDSFGLSTLLIALRTCFIIILAILIITGNILSIAVMNRMTDLADSTKVLLTALAASDLLVGLLSLLSAVASALDRWPFGTVGCTLVSYCTFIGLFISIFSITGLNVDRYIAITRPYKFPVWCSKQRTVIFEATVSILAVFGSMIQHFIGQHIQYYPAFAMCFFSYTSDAWNIVVTVITLAIPTLVIIPIYYRIIRISRQHQQRDNSNNEGNKALKVFLMVTLTFAICYSPNSLLRLVEGLTNWTSPDWLQFIVEWLFFANSAFNVFIYCLFNQAYRQMAKKVIQERILCCKHSAVGPVNI</sequence>
<feature type="transmembrane region" description="Helical" evidence="10">
    <location>
        <begin position="174"/>
        <end position="196"/>
    </location>
</feature>
<evidence type="ECO:0000256" key="2">
    <source>
        <dbReference type="ARBA" id="ARBA00022475"/>
    </source>
</evidence>
<dbReference type="PANTHER" id="PTHR24249:SF422">
    <property type="entry name" value="G-PROTEIN COUPLED RECEPTORS FAMILY 1 PROFILE DOMAIN-CONTAINING PROTEIN"/>
    <property type="match status" value="1"/>
</dbReference>
<dbReference type="CDD" id="cd00637">
    <property type="entry name" value="7tm_classA_rhodopsin-like"/>
    <property type="match status" value="1"/>
</dbReference>
<accession>A0A8B7XPS0</accession>
<evidence type="ECO:0000256" key="7">
    <source>
        <dbReference type="ARBA" id="ARBA00023170"/>
    </source>
</evidence>
<evidence type="ECO:0000256" key="6">
    <source>
        <dbReference type="ARBA" id="ARBA00023136"/>
    </source>
</evidence>
<proteinExistence type="inferred from homology"/>
<feature type="transmembrane region" description="Helical" evidence="10">
    <location>
        <begin position="217"/>
        <end position="236"/>
    </location>
</feature>
<dbReference type="SUPFAM" id="SSF81321">
    <property type="entry name" value="Family A G protein-coupled receptor-like"/>
    <property type="match status" value="1"/>
</dbReference>
<protein>
    <submittedName>
        <fullName evidence="13">Beta-4C adrenergic receptor-like</fullName>
    </submittedName>
</protein>
<dbReference type="OrthoDB" id="9835842at2759"/>
<keyword evidence="2" id="KW-1003">Cell membrane</keyword>
<evidence type="ECO:0000259" key="11">
    <source>
        <dbReference type="PROSITE" id="PS50262"/>
    </source>
</evidence>
<dbReference type="InterPro" id="IPR050569">
    <property type="entry name" value="TAAR"/>
</dbReference>